<accession>A0A7R9EXF2</accession>
<evidence type="ECO:0000313" key="1">
    <source>
        <dbReference type="EMBL" id="CAD7443171.1"/>
    </source>
</evidence>
<sequence length="229" mass="26342">MSKKEIREKALLFLENRKNANNLVEIILLLEQNEKSIQSTILALEIIFLEVLKRKEMVDSIGEDDVDSPEVKYRHWLQECYDDSFTKLTHLLTKQNQPVQKQALSTIMKLVAQEGKHPIKPTDQKKFHFPVHRLQPVVLALLSSEHNTSHLIARFQEFTAYKDVSFHVWKLLLDIAQSHKRPNCIFIRNFLDLMDKVPLSKSPVPASENVGDAGSSTLCGVEGRWQTLC</sequence>
<dbReference type="EMBL" id="OD566018">
    <property type="protein sequence ID" value="CAD7443171.1"/>
    <property type="molecule type" value="Genomic_DNA"/>
</dbReference>
<dbReference type="InterPro" id="IPR027193">
    <property type="entry name" value="Noc4"/>
</dbReference>
<dbReference type="PANTHER" id="PTHR12455">
    <property type="entry name" value="NUCLEOLAR COMPLEX PROTEIN 4"/>
    <property type="match status" value="1"/>
</dbReference>
<dbReference type="PANTHER" id="PTHR12455:SF0">
    <property type="entry name" value="NUCLEOLAR COMPLEX PROTEIN 4 HOMOLOG"/>
    <property type="match status" value="1"/>
</dbReference>
<protein>
    <submittedName>
        <fullName evidence="1">Uncharacterized protein</fullName>
    </submittedName>
</protein>
<proteinExistence type="predicted"/>
<dbReference type="GO" id="GO:0032040">
    <property type="term" value="C:small-subunit processome"/>
    <property type="evidence" value="ECO:0007669"/>
    <property type="project" value="TreeGrafter"/>
</dbReference>
<dbReference type="AlphaFoldDB" id="A0A7R9EXF2"/>
<organism evidence="1">
    <name type="scientific">Timema bartmani</name>
    <dbReference type="NCBI Taxonomy" id="61472"/>
    <lineage>
        <taxon>Eukaryota</taxon>
        <taxon>Metazoa</taxon>
        <taxon>Ecdysozoa</taxon>
        <taxon>Arthropoda</taxon>
        <taxon>Hexapoda</taxon>
        <taxon>Insecta</taxon>
        <taxon>Pterygota</taxon>
        <taxon>Neoptera</taxon>
        <taxon>Polyneoptera</taxon>
        <taxon>Phasmatodea</taxon>
        <taxon>Timematodea</taxon>
        <taxon>Timematoidea</taxon>
        <taxon>Timematidae</taxon>
        <taxon>Timema</taxon>
    </lineage>
</organism>
<name>A0A7R9EXF2_9NEOP</name>
<dbReference type="GO" id="GO:0042254">
    <property type="term" value="P:ribosome biogenesis"/>
    <property type="evidence" value="ECO:0007669"/>
    <property type="project" value="InterPro"/>
</dbReference>
<reference evidence="1" key="1">
    <citation type="submission" date="2020-11" db="EMBL/GenBank/DDBJ databases">
        <authorList>
            <person name="Tran Van P."/>
        </authorList>
    </citation>
    <scope>NUCLEOTIDE SEQUENCE</scope>
</reference>
<dbReference type="GO" id="GO:0030692">
    <property type="term" value="C:Noc4p-Nop14p complex"/>
    <property type="evidence" value="ECO:0007669"/>
    <property type="project" value="TreeGrafter"/>
</dbReference>
<gene>
    <name evidence="1" type="ORF">TBIB3V08_LOCUS5582</name>
</gene>